<dbReference type="HOGENOM" id="CLU_969611_0_0_1"/>
<keyword evidence="2" id="KW-0812">Transmembrane</keyword>
<reference evidence="4" key="1">
    <citation type="submission" date="2003-08" db="EMBL/GenBank/DDBJ databases">
        <authorList>
            <person name="Birren B."/>
            <person name="Nusbaum C."/>
            <person name="Abebe A."/>
            <person name="Abouelleil A."/>
            <person name="Adekoya E."/>
            <person name="Ait-zahra M."/>
            <person name="Allen N."/>
            <person name="Allen T."/>
            <person name="An P."/>
            <person name="Anderson M."/>
            <person name="Anderson S."/>
            <person name="Arachchi H."/>
            <person name="Armbruster J."/>
            <person name="Bachantsang P."/>
            <person name="Baldwin J."/>
            <person name="Barry A."/>
            <person name="Bayul T."/>
            <person name="Blitshsteyn B."/>
            <person name="Bloom T."/>
            <person name="Blye J."/>
            <person name="Boguslavskiy L."/>
            <person name="Borowsky M."/>
            <person name="Boukhgalter B."/>
            <person name="Brunache A."/>
            <person name="Butler J."/>
            <person name="Calixte N."/>
            <person name="Calvo S."/>
            <person name="Camarata J."/>
            <person name="Campo K."/>
            <person name="Chang J."/>
            <person name="Cheshatsang Y."/>
            <person name="Citroen M."/>
            <person name="Collymore A."/>
            <person name="Considine T."/>
            <person name="Cook A."/>
            <person name="Cooke P."/>
            <person name="Corum B."/>
            <person name="Cuomo C."/>
            <person name="David R."/>
            <person name="Dawoe T."/>
            <person name="Degray S."/>
            <person name="Dodge S."/>
            <person name="Dooley K."/>
            <person name="Dorje P."/>
            <person name="Dorjee K."/>
            <person name="Dorris L."/>
            <person name="Duffey N."/>
            <person name="Dupes A."/>
            <person name="Elkins T."/>
            <person name="Engels R."/>
            <person name="Erickson J."/>
            <person name="Farina A."/>
            <person name="Faro S."/>
            <person name="Ferreira P."/>
            <person name="Fischer H."/>
            <person name="Fitzgerald M."/>
            <person name="Foley K."/>
            <person name="Gage D."/>
            <person name="Galagan J."/>
            <person name="Gearin G."/>
            <person name="Gnerre S."/>
            <person name="Gnirke A."/>
            <person name="Goyette A."/>
            <person name="Graham J."/>
            <person name="Grandbois E."/>
            <person name="Gyaltsen K."/>
            <person name="Hafez N."/>
            <person name="Hagopian D."/>
            <person name="Hagos B."/>
            <person name="Hall J."/>
            <person name="Hatcher B."/>
            <person name="Heller A."/>
            <person name="Higgins H."/>
            <person name="Honan T."/>
            <person name="Horn A."/>
            <person name="Houde N."/>
            <person name="Hughes L."/>
            <person name="Hulme W."/>
            <person name="Husby E."/>
            <person name="Iliev I."/>
            <person name="Jaffe D."/>
            <person name="Jones C."/>
            <person name="Kamal M."/>
            <person name="Kamat A."/>
            <person name="Kamvysselis M."/>
            <person name="Karlsson E."/>
            <person name="Kells C."/>
            <person name="Kieu A."/>
            <person name="Kisner P."/>
            <person name="Kodira C."/>
            <person name="Kulbokas E."/>
            <person name="Labutti K."/>
            <person name="Lama D."/>
            <person name="Landers T."/>
            <person name="Leger J."/>
            <person name="Levine S."/>
            <person name="Lewis D."/>
            <person name="Lewis T."/>
            <person name="Lindblad-toh K."/>
            <person name="Liu X."/>
            <person name="Lokyitsang T."/>
            <person name="Lokyitsang Y."/>
            <person name="Lucien O."/>
            <person name="Lui A."/>
            <person name="Ma L.J."/>
            <person name="Mabbitt R."/>
            <person name="Macdonald J."/>
            <person name="Maclean C."/>
            <person name="Major J."/>
            <person name="Manning J."/>
            <person name="Marabella R."/>
            <person name="Maru K."/>
            <person name="Matthews C."/>
            <person name="Mauceli E."/>
            <person name="Mccarthy M."/>
            <person name="Mcdonough S."/>
            <person name="Mcghee T."/>
            <person name="Meldrim J."/>
            <person name="Meneus L."/>
            <person name="Mesirov J."/>
            <person name="Mihalev A."/>
            <person name="Mihova T."/>
            <person name="Mikkelsen T."/>
            <person name="Mlenga V."/>
            <person name="Moru K."/>
            <person name="Mozes J."/>
            <person name="Mulrain L."/>
            <person name="Munson G."/>
            <person name="Naylor J."/>
            <person name="Newes C."/>
            <person name="Nguyen C."/>
            <person name="Nguyen N."/>
            <person name="Nguyen T."/>
            <person name="Nicol R."/>
            <person name="Nielsen C."/>
            <person name="Nizzari M."/>
            <person name="Norbu C."/>
            <person name="Norbu N."/>
            <person name="O'donnell P."/>
            <person name="Okoawo O."/>
            <person name="O'leary S."/>
            <person name="Omotosho B."/>
            <person name="O'neill K."/>
            <person name="Osman S."/>
            <person name="Parker S."/>
            <person name="Perrin D."/>
            <person name="Phunkhang P."/>
            <person name="Piqani B."/>
            <person name="Purcell S."/>
            <person name="Rachupka T."/>
            <person name="Ramasamy U."/>
            <person name="Rameau R."/>
            <person name="Ray V."/>
            <person name="Raymond C."/>
            <person name="Retta R."/>
            <person name="Richardson S."/>
            <person name="Rise C."/>
            <person name="Rodriguez J."/>
            <person name="Rogers J."/>
            <person name="Rogov P."/>
            <person name="Rutman M."/>
            <person name="Schupbach R."/>
            <person name="Seaman C."/>
            <person name="Settipalli S."/>
            <person name="Sharpe T."/>
            <person name="Sheridan J."/>
            <person name="Sherpa N."/>
            <person name="Shi J."/>
            <person name="Smirnov S."/>
            <person name="Smith C."/>
            <person name="Sougnez C."/>
            <person name="Spencer B."/>
            <person name="Stalker J."/>
            <person name="Stange-thomann N."/>
            <person name="Stavropoulos S."/>
            <person name="Stetson K."/>
            <person name="Stone C."/>
            <person name="Stone S."/>
            <person name="Stubbs M."/>
            <person name="Talamas J."/>
            <person name="Tchuinga P."/>
            <person name="Tenzing P."/>
            <person name="Tesfaye S."/>
            <person name="Theodore J."/>
            <person name="Thoulutsang Y."/>
            <person name="Topham K."/>
            <person name="Towey S."/>
            <person name="Tsamla T."/>
            <person name="Tsomo N."/>
            <person name="Vallee D."/>
            <person name="Vassiliev H."/>
            <person name="Venkataraman V."/>
            <person name="Vinson J."/>
            <person name="Vo A."/>
            <person name="Wade C."/>
            <person name="Wang S."/>
            <person name="Wangchuk T."/>
            <person name="Wangdi T."/>
            <person name="Whittaker C."/>
            <person name="Wilkinson J."/>
            <person name="Wu Y."/>
            <person name="Wyman D."/>
            <person name="Yadav S."/>
            <person name="Yang S."/>
            <person name="Yang X."/>
            <person name="Yeager S."/>
            <person name="Yee E."/>
            <person name="Young G."/>
            <person name="Zainoun J."/>
            <person name="Zembeck L."/>
            <person name="Zimmer A."/>
            <person name="Zody M."/>
            <person name="Lander E."/>
        </authorList>
    </citation>
    <scope>NUCLEOTIDE SEQUENCE [LARGE SCALE GENOMIC DNA]</scope>
</reference>
<reference evidence="3" key="3">
    <citation type="submission" date="2025-09" db="UniProtKB">
        <authorList>
            <consortium name="Ensembl"/>
        </authorList>
    </citation>
    <scope>IDENTIFICATION</scope>
</reference>
<evidence type="ECO:0000256" key="1">
    <source>
        <dbReference type="SAM" id="MobiDB-lite"/>
    </source>
</evidence>
<dbReference type="Proteomes" id="UP000007875">
    <property type="component" value="Unassembled WGS sequence"/>
</dbReference>
<proteinExistence type="predicted"/>
<organism evidence="3 4">
    <name type="scientific">Ciona savignyi</name>
    <name type="common">Pacific transparent sea squirt</name>
    <dbReference type="NCBI Taxonomy" id="51511"/>
    <lineage>
        <taxon>Eukaryota</taxon>
        <taxon>Metazoa</taxon>
        <taxon>Chordata</taxon>
        <taxon>Tunicata</taxon>
        <taxon>Ascidiacea</taxon>
        <taxon>Phlebobranchia</taxon>
        <taxon>Cionidae</taxon>
        <taxon>Ciona</taxon>
    </lineage>
</organism>
<feature type="region of interest" description="Disordered" evidence="1">
    <location>
        <begin position="128"/>
        <end position="188"/>
    </location>
</feature>
<dbReference type="GeneTree" id="ENSGT00390000002502"/>
<evidence type="ECO:0000313" key="4">
    <source>
        <dbReference type="Proteomes" id="UP000007875"/>
    </source>
</evidence>
<name>H2YD40_CIOSA</name>
<reference evidence="3" key="2">
    <citation type="submission" date="2025-08" db="UniProtKB">
        <authorList>
            <consortium name="Ensembl"/>
        </authorList>
    </citation>
    <scope>IDENTIFICATION</scope>
</reference>
<evidence type="ECO:0000313" key="3">
    <source>
        <dbReference type="Ensembl" id="ENSCSAVP00000003238.1"/>
    </source>
</evidence>
<sequence>MSTSVLPVPPSADSCWSYRIALAVVSTVLALLVLAAGVYVTWRKLKTAWNRRRSTKNEGLVTIGRRRERLAQGQVQTGIVFDNNNRPNISALHDKGACPVVIPTIHVTVNEDETESMTSQDMTYAHIRRGKARSSHRLASPLSRATKPSGEYADLVVSPGKPQPSRALDASTPISNQNPRQYPSNTDDTYISPVQYKRPSTNITDTQEVFDNDIPGIRSRLASAISAIPRRISSTISALGTNAPPAVTPSNSPRLTSSANDAIYLSFHDGSDLASGCRVVDK</sequence>
<dbReference type="AlphaFoldDB" id="H2YD40"/>
<feature type="transmembrane region" description="Helical" evidence="2">
    <location>
        <begin position="20"/>
        <end position="42"/>
    </location>
</feature>
<dbReference type="Ensembl" id="ENSCSAVT00000003287.1">
    <property type="protein sequence ID" value="ENSCSAVP00000003238.1"/>
    <property type="gene ID" value="ENSCSAVG00000001925.1"/>
</dbReference>
<accession>H2YD40</accession>
<dbReference type="OMA" id="TYAHIRR"/>
<evidence type="ECO:0000256" key="2">
    <source>
        <dbReference type="SAM" id="Phobius"/>
    </source>
</evidence>
<keyword evidence="4" id="KW-1185">Reference proteome</keyword>
<feature type="compositionally biased region" description="Polar residues" evidence="1">
    <location>
        <begin position="172"/>
        <end position="188"/>
    </location>
</feature>
<dbReference type="InParanoid" id="H2YD40"/>
<protein>
    <submittedName>
        <fullName evidence="3">Uncharacterized protein</fullName>
    </submittedName>
</protein>
<keyword evidence="2" id="KW-1133">Transmembrane helix</keyword>
<keyword evidence="2" id="KW-0472">Membrane</keyword>